<dbReference type="Proteomes" id="UP000644699">
    <property type="component" value="Unassembled WGS sequence"/>
</dbReference>
<keyword evidence="2" id="KW-1185">Reference proteome</keyword>
<organism evidence="1 2">
    <name type="scientific">Aureimonas endophytica</name>
    <dbReference type="NCBI Taxonomy" id="2027858"/>
    <lineage>
        <taxon>Bacteria</taxon>
        <taxon>Pseudomonadati</taxon>
        <taxon>Pseudomonadota</taxon>
        <taxon>Alphaproteobacteria</taxon>
        <taxon>Hyphomicrobiales</taxon>
        <taxon>Aurantimonadaceae</taxon>
        <taxon>Aureimonas</taxon>
    </lineage>
</organism>
<accession>A0A917E641</accession>
<comment type="caution">
    <text evidence="1">The sequence shown here is derived from an EMBL/GenBank/DDBJ whole genome shotgun (WGS) entry which is preliminary data.</text>
</comment>
<dbReference type="Pfam" id="PF11159">
    <property type="entry name" value="DUF2939"/>
    <property type="match status" value="1"/>
</dbReference>
<protein>
    <recommendedName>
        <fullName evidence="3">DUF2939 family protein</fullName>
    </recommendedName>
</protein>
<gene>
    <name evidence="1" type="ORF">GCM10011390_29460</name>
</gene>
<proteinExistence type="predicted"/>
<dbReference type="RefSeq" id="WP_188909721.1">
    <property type="nucleotide sequence ID" value="NZ_BMIQ01000004.1"/>
</dbReference>
<dbReference type="EMBL" id="BMIQ01000004">
    <property type="protein sequence ID" value="GGE08477.1"/>
    <property type="molecule type" value="Genomic_DNA"/>
</dbReference>
<evidence type="ECO:0000313" key="1">
    <source>
        <dbReference type="EMBL" id="GGE08477.1"/>
    </source>
</evidence>
<dbReference type="InterPro" id="IPR021330">
    <property type="entry name" value="DUF2939"/>
</dbReference>
<evidence type="ECO:0008006" key="3">
    <source>
        <dbReference type="Google" id="ProtNLM"/>
    </source>
</evidence>
<sequence>MRKFLLVAAVLGLVAIGYTAWPFVGLAQLAQAVRAGDVAEAASRIDATAVRRSLLRQILDDGTRGGAIDRKLGQLGRSLVVGLAQSALDQEFARVLDDAALRALIADGRLPAALEDALRREAPQGAPGEGSFSLPSLPNNPFRHIRDWRFRSPNTFVVTIGEDDRRENWTTLRLRLTRWTWRLNAVELPSALTARLRPIVEERLHQVGL</sequence>
<dbReference type="AlphaFoldDB" id="A0A917E641"/>
<reference evidence="1" key="2">
    <citation type="submission" date="2020-09" db="EMBL/GenBank/DDBJ databases">
        <authorList>
            <person name="Sun Q."/>
            <person name="Zhou Y."/>
        </authorList>
    </citation>
    <scope>NUCLEOTIDE SEQUENCE</scope>
    <source>
        <strain evidence="1">CGMCC 1.15367</strain>
    </source>
</reference>
<evidence type="ECO:0000313" key="2">
    <source>
        <dbReference type="Proteomes" id="UP000644699"/>
    </source>
</evidence>
<name>A0A917E641_9HYPH</name>
<reference evidence="1" key="1">
    <citation type="journal article" date="2014" name="Int. J. Syst. Evol. Microbiol.">
        <title>Complete genome sequence of Corynebacterium casei LMG S-19264T (=DSM 44701T), isolated from a smear-ripened cheese.</title>
        <authorList>
            <consortium name="US DOE Joint Genome Institute (JGI-PGF)"/>
            <person name="Walter F."/>
            <person name="Albersmeier A."/>
            <person name="Kalinowski J."/>
            <person name="Ruckert C."/>
        </authorList>
    </citation>
    <scope>NUCLEOTIDE SEQUENCE</scope>
    <source>
        <strain evidence="1">CGMCC 1.15367</strain>
    </source>
</reference>